<dbReference type="Gene3D" id="3.90.190.10">
    <property type="entry name" value="Protein tyrosine phosphatase superfamily"/>
    <property type="match status" value="1"/>
</dbReference>
<accession>A0A914RA82</accession>
<keyword evidence="3" id="KW-0378">Hydrolase</keyword>
<evidence type="ECO:0000259" key="5">
    <source>
        <dbReference type="PROSITE" id="PS50054"/>
    </source>
</evidence>
<dbReference type="GO" id="GO:0017017">
    <property type="term" value="F:MAP kinase tyrosine/serine/threonine phosphatase activity"/>
    <property type="evidence" value="ECO:0007669"/>
    <property type="project" value="InterPro"/>
</dbReference>
<evidence type="ECO:0000256" key="3">
    <source>
        <dbReference type="ARBA" id="ARBA00022801"/>
    </source>
</evidence>
<dbReference type="PANTHER" id="PTHR10159:SF533">
    <property type="entry name" value="TYROSINE-PROTEIN PHOSPHATASE VHP-1"/>
    <property type="match status" value="1"/>
</dbReference>
<dbReference type="AlphaFoldDB" id="A0A914RA82"/>
<dbReference type="InterPro" id="IPR000387">
    <property type="entry name" value="Tyr_Pase_dom"/>
</dbReference>
<keyword evidence="4" id="KW-0904">Protein phosphatase</keyword>
<feature type="domain" description="Tyrosine specific protein phosphatases" evidence="6">
    <location>
        <begin position="100"/>
        <end position="153"/>
    </location>
</feature>
<dbReference type="Proteomes" id="UP000887564">
    <property type="component" value="Unplaced"/>
</dbReference>
<evidence type="ECO:0000256" key="1">
    <source>
        <dbReference type="ARBA" id="ARBA00008601"/>
    </source>
</evidence>
<dbReference type="InterPro" id="IPR029021">
    <property type="entry name" value="Prot-tyrosine_phosphatase-like"/>
</dbReference>
<evidence type="ECO:0000256" key="4">
    <source>
        <dbReference type="ARBA" id="ARBA00022912"/>
    </source>
</evidence>
<sequence>FIRKISFAEGFGEFRNRFPDLCESSSGVGDNSISQPCLPAASDGPTEILNLNNSSFSFQKYGIQYVINLSVNCPRPESVKQEGHFMRIPVNDSYQEKLLPHFEEAFKFLDKVSQRGSVVLIHCLAGISRSPTLAIAYIMRQNKWTSEQAYRLLYKGLISSFLL</sequence>
<dbReference type="GO" id="GO:0043409">
    <property type="term" value="P:negative regulation of MAPK cascade"/>
    <property type="evidence" value="ECO:0007669"/>
    <property type="project" value="TreeGrafter"/>
</dbReference>
<evidence type="ECO:0000259" key="6">
    <source>
        <dbReference type="PROSITE" id="PS50056"/>
    </source>
</evidence>
<dbReference type="PANTHER" id="PTHR10159">
    <property type="entry name" value="DUAL SPECIFICITY PROTEIN PHOSPHATASE"/>
    <property type="match status" value="1"/>
</dbReference>
<organism evidence="7 8">
    <name type="scientific">Parascaris equorum</name>
    <name type="common">Equine roundworm</name>
    <dbReference type="NCBI Taxonomy" id="6256"/>
    <lineage>
        <taxon>Eukaryota</taxon>
        <taxon>Metazoa</taxon>
        <taxon>Ecdysozoa</taxon>
        <taxon>Nematoda</taxon>
        <taxon>Chromadorea</taxon>
        <taxon>Rhabditida</taxon>
        <taxon>Spirurina</taxon>
        <taxon>Ascaridomorpha</taxon>
        <taxon>Ascaridoidea</taxon>
        <taxon>Ascarididae</taxon>
        <taxon>Parascaris</taxon>
    </lineage>
</organism>
<dbReference type="PROSITE" id="PS50056">
    <property type="entry name" value="TYR_PHOSPHATASE_2"/>
    <property type="match status" value="1"/>
</dbReference>
<dbReference type="SUPFAM" id="SSF52799">
    <property type="entry name" value="(Phosphotyrosine protein) phosphatases II"/>
    <property type="match status" value="1"/>
</dbReference>
<dbReference type="GO" id="GO:0005737">
    <property type="term" value="C:cytoplasm"/>
    <property type="evidence" value="ECO:0007669"/>
    <property type="project" value="TreeGrafter"/>
</dbReference>
<name>A0A914RA82_PAREQ</name>
<dbReference type="Pfam" id="PF00782">
    <property type="entry name" value="DSPc"/>
    <property type="match status" value="1"/>
</dbReference>
<dbReference type="GO" id="GO:0033550">
    <property type="term" value="F:MAP kinase tyrosine phosphatase activity"/>
    <property type="evidence" value="ECO:0007669"/>
    <property type="project" value="TreeGrafter"/>
</dbReference>
<dbReference type="EC" id="3.1.3.48" evidence="2"/>
<evidence type="ECO:0000313" key="8">
    <source>
        <dbReference type="WBParaSite" id="PEQ_0000161001-mRNA-1"/>
    </source>
</evidence>
<dbReference type="InterPro" id="IPR008343">
    <property type="entry name" value="MKP"/>
</dbReference>
<dbReference type="PRINTS" id="PR01764">
    <property type="entry name" value="MAPKPHPHTASE"/>
</dbReference>
<dbReference type="InterPro" id="IPR016130">
    <property type="entry name" value="Tyr_Pase_AS"/>
</dbReference>
<dbReference type="SMART" id="SM00195">
    <property type="entry name" value="DSPc"/>
    <property type="match status" value="1"/>
</dbReference>
<reference evidence="8" key="1">
    <citation type="submission" date="2022-11" db="UniProtKB">
        <authorList>
            <consortium name="WormBaseParasite"/>
        </authorList>
    </citation>
    <scope>IDENTIFICATION</scope>
</reference>
<protein>
    <recommendedName>
        <fullName evidence="2">protein-tyrosine-phosphatase</fullName>
        <ecNumber evidence="2">3.1.3.48</ecNumber>
    </recommendedName>
</protein>
<dbReference type="PROSITE" id="PS00383">
    <property type="entry name" value="TYR_PHOSPHATASE_1"/>
    <property type="match status" value="1"/>
</dbReference>
<evidence type="ECO:0000256" key="2">
    <source>
        <dbReference type="ARBA" id="ARBA00013064"/>
    </source>
</evidence>
<comment type="similarity">
    <text evidence="1">Belongs to the protein-tyrosine phosphatase family. Non-receptor class dual specificity subfamily.</text>
</comment>
<dbReference type="PROSITE" id="PS50054">
    <property type="entry name" value="TYR_PHOSPHATASE_DUAL"/>
    <property type="match status" value="1"/>
</dbReference>
<dbReference type="GO" id="GO:0008330">
    <property type="term" value="F:protein tyrosine/threonine phosphatase activity"/>
    <property type="evidence" value="ECO:0007669"/>
    <property type="project" value="TreeGrafter"/>
</dbReference>
<dbReference type="InterPro" id="IPR000340">
    <property type="entry name" value="Dual-sp_phosphatase_cat-dom"/>
</dbReference>
<dbReference type="WBParaSite" id="PEQ_0000161001-mRNA-1">
    <property type="protein sequence ID" value="PEQ_0000161001-mRNA-1"/>
    <property type="gene ID" value="PEQ_0000161001"/>
</dbReference>
<keyword evidence="7" id="KW-1185">Reference proteome</keyword>
<dbReference type="InterPro" id="IPR020422">
    <property type="entry name" value="TYR_PHOSPHATASE_DUAL_dom"/>
</dbReference>
<feature type="domain" description="Tyrosine-protein phosphatase" evidence="5">
    <location>
        <begin position="24"/>
        <end position="163"/>
    </location>
</feature>
<evidence type="ECO:0000313" key="7">
    <source>
        <dbReference type="Proteomes" id="UP000887564"/>
    </source>
</evidence>
<proteinExistence type="inferred from homology"/>